<dbReference type="Pfam" id="PF00535">
    <property type="entry name" value="Glycos_transf_2"/>
    <property type="match status" value="1"/>
</dbReference>
<organism evidence="2 3">
    <name type="scientific">Natrialba taiwanensis DSM 12281</name>
    <dbReference type="NCBI Taxonomy" id="1230458"/>
    <lineage>
        <taxon>Archaea</taxon>
        <taxon>Methanobacteriati</taxon>
        <taxon>Methanobacteriota</taxon>
        <taxon>Stenosarchaea group</taxon>
        <taxon>Halobacteria</taxon>
        <taxon>Halobacteriales</taxon>
        <taxon>Natrialbaceae</taxon>
        <taxon>Natrialba</taxon>
    </lineage>
</organism>
<evidence type="ECO:0000259" key="1">
    <source>
        <dbReference type="Pfam" id="PF00535"/>
    </source>
</evidence>
<dbReference type="InterPro" id="IPR050834">
    <property type="entry name" value="Glycosyltransf_2"/>
</dbReference>
<name>M0AA33_9EURY</name>
<keyword evidence="3" id="KW-1185">Reference proteome</keyword>
<dbReference type="Proteomes" id="UP000011648">
    <property type="component" value="Unassembled WGS sequence"/>
</dbReference>
<reference evidence="2 3" key="1">
    <citation type="journal article" date="2014" name="PLoS Genet.">
        <title>Phylogenetically driven sequencing of extremely halophilic archaea reveals strategies for static and dynamic osmo-response.</title>
        <authorList>
            <person name="Becker E.A."/>
            <person name="Seitzer P.M."/>
            <person name="Tritt A."/>
            <person name="Larsen D."/>
            <person name="Krusor M."/>
            <person name="Yao A.I."/>
            <person name="Wu D."/>
            <person name="Madern D."/>
            <person name="Eisen J.A."/>
            <person name="Darling A.E."/>
            <person name="Facciotti M.T."/>
        </authorList>
    </citation>
    <scope>NUCLEOTIDE SEQUENCE [LARGE SCALE GENOMIC DNA]</scope>
    <source>
        <strain evidence="2 3">DSM 12281</strain>
    </source>
</reference>
<dbReference type="OrthoDB" id="46222at2157"/>
<dbReference type="PANTHER" id="PTHR43685:SF2">
    <property type="entry name" value="GLYCOSYLTRANSFERASE 2-LIKE DOMAIN-CONTAINING PROTEIN"/>
    <property type="match status" value="1"/>
</dbReference>
<dbReference type="SUPFAM" id="SSF53448">
    <property type="entry name" value="Nucleotide-diphospho-sugar transferases"/>
    <property type="match status" value="1"/>
</dbReference>
<gene>
    <name evidence="2" type="ORF">C484_04975</name>
</gene>
<evidence type="ECO:0000313" key="3">
    <source>
        <dbReference type="Proteomes" id="UP000011648"/>
    </source>
</evidence>
<dbReference type="GO" id="GO:0016740">
    <property type="term" value="F:transferase activity"/>
    <property type="evidence" value="ECO:0007669"/>
    <property type="project" value="UniProtKB-KW"/>
</dbReference>
<dbReference type="AlphaFoldDB" id="M0AA33"/>
<protein>
    <submittedName>
        <fullName evidence="2">Rhamnosyl transferase</fullName>
    </submittedName>
</protein>
<dbReference type="PATRIC" id="fig|1230458.4.peg.1008"/>
<dbReference type="STRING" id="1230458.C484_04975"/>
<comment type="caution">
    <text evidence="2">The sequence shown here is derived from an EMBL/GenBank/DDBJ whole genome shotgun (WGS) entry which is preliminary data.</text>
</comment>
<dbReference type="EMBL" id="AOIL01000013">
    <property type="protein sequence ID" value="ELY95610.1"/>
    <property type="molecule type" value="Genomic_DNA"/>
</dbReference>
<accession>M0AA33</accession>
<sequence length="300" mass="33698">MPAPRVSTVVPVYNDPGGVETTLDSLTEQTYENYEIIPVDNNSTDRTPDVIRRWESAYPDRVVPAVETAVQSSYAARNTGIDRASGEILLFIDADIWVEETWISEMVSALESRDCDYLGCNVEIVPNSDSASLWERYERALSFPVETYLERKHFAPTCALAVRRAVFDEIGPFDDQLVSGGDKEFGQRVHQAGFKQGYAGSITVSHPARDSFAALRSKARRIGRGRAQLRHYHPAFSDYVHPLHPVRFLPPSPLRLYRRYSGTSVSAPEMLSYYVLEYGLKLIQTTSSLRETVALARGRS</sequence>
<dbReference type="InterPro" id="IPR001173">
    <property type="entry name" value="Glyco_trans_2-like"/>
</dbReference>
<keyword evidence="2" id="KW-0808">Transferase</keyword>
<dbReference type="PANTHER" id="PTHR43685">
    <property type="entry name" value="GLYCOSYLTRANSFERASE"/>
    <property type="match status" value="1"/>
</dbReference>
<evidence type="ECO:0000313" key="2">
    <source>
        <dbReference type="EMBL" id="ELY95610.1"/>
    </source>
</evidence>
<dbReference type="InterPro" id="IPR029044">
    <property type="entry name" value="Nucleotide-diphossugar_trans"/>
</dbReference>
<feature type="domain" description="Glycosyltransferase 2-like" evidence="1">
    <location>
        <begin position="7"/>
        <end position="170"/>
    </location>
</feature>
<proteinExistence type="predicted"/>
<dbReference type="Gene3D" id="3.90.550.10">
    <property type="entry name" value="Spore Coat Polysaccharide Biosynthesis Protein SpsA, Chain A"/>
    <property type="match status" value="1"/>
</dbReference>
<dbReference type="RefSeq" id="WP_006824838.1">
    <property type="nucleotide sequence ID" value="NZ_AOIL01000013.1"/>
</dbReference>